<keyword evidence="4" id="KW-1133">Transmembrane helix</keyword>
<feature type="domain" description="Single Cache" evidence="7">
    <location>
        <begin position="15"/>
        <end position="102"/>
    </location>
</feature>
<keyword evidence="9" id="KW-1185">Reference proteome</keyword>
<dbReference type="Proteomes" id="UP001162891">
    <property type="component" value="Chromosome"/>
</dbReference>
<evidence type="ECO:0000256" key="5">
    <source>
        <dbReference type="ARBA" id="ARBA00023136"/>
    </source>
</evidence>
<keyword evidence="5" id="KW-0472">Membrane</keyword>
<evidence type="ECO:0000313" key="8">
    <source>
        <dbReference type="EMBL" id="BDG01469.1"/>
    </source>
</evidence>
<protein>
    <recommendedName>
        <fullName evidence="7">Single Cache domain-containing protein</fullName>
    </recommendedName>
</protein>
<evidence type="ECO:0000256" key="4">
    <source>
        <dbReference type="ARBA" id="ARBA00022989"/>
    </source>
</evidence>
<dbReference type="Gene3D" id="3.30.450.20">
    <property type="entry name" value="PAS domain"/>
    <property type="match status" value="1"/>
</dbReference>
<evidence type="ECO:0000256" key="2">
    <source>
        <dbReference type="ARBA" id="ARBA00022475"/>
    </source>
</evidence>
<reference evidence="9" key="1">
    <citation type="journal article" date="2022" name="Int. J. Syst. Evol. Microbiol.">
        <title>Anaeromyxobacter oryzae sp. nov., Anaeromyxobacter diazotrophicus sp. nov. and Anaeromyxobacter paludicola sp. nov., isolated from paddy soils.</title>
        <authorList>
            <person name="Itoh H."/>
            <person name="Xu Z."/>
            <person name="Mise K."/>
            <person name="Masuda Y."/>
            <person name="Ushijima N."/>
            <person name="Hayakawa C."/>
            <person name="Shiratori Y."/>
            <person name="Senoo K."/>
        </authorList>
    </citation>
    <scope>NUCLEOTIDE SEQUENCE [LARGE SCALE GENOMIC DNA]</scope>
    <source>
        <strain evidence="9">Red232</strain>
    </source>
</reference>
<proteinExistence type="predicted"/>
<sequence>MRKLLALAALAFVAAASVRAEEFATTKDAELMVHQAIAYMKKEGKEKALAAFSDPNGRFRYKDLYVMAYDLDGRCLAHGARKDRVGKLFMDEKDVDGKTFVRERIEVARKHGKGWQEYKFANPTTNRVEQKVVYFELWDGVVVVCGAYKK</sequence>
<feature type="signal peptide" evidence="6">
    <location>
        <begin position="1"/>
        <end position="20"/>
    </location>
</feature>
<dbReference type="EMBL" id="AP025591">
    <property type="protein sequence ID" value="BDG01469.1"/>
    <property type="molecule type" value="Genomic_DNA"/>
</dbReference>
<keyword evidence="3" id="KW-0812">Transmembrane</keyword>
<evidence type="ECO:0000259" key="7">
    <source>
        <dbReference type="SMART" id="SM01049"/>
    </source>
</evidence>
<dbReference type="SMART" id="SM01049">
    <property type="entry name" value="Cache_2"/>
    <property type="match status" value="1"/>
</dbReference>
<dbReference type="InterPro" id="IPR033480">
    <property type="entry name" value="sCache_2"/>
</dbReference>
<organism evidence="8 9">
    <name type="scientific">Anaeromyxobacter oryzae</name>
    <dbReference type="NCBI Taxonomy" id="2918170"/>
    <lineage>
        <taxon>Bacteria</taxon>
        <taxon>Pseudomonadati</taxon>
        <taxon>Myxococcota</taxon>
        <taxon>Myxococcia</taxon>
        <taxon>Myxococcales</taxon>
        <taxon>Cystobacterineae</taxon>
        <taxon>Anaeromyxobacteraceae</taxon>
        <taxon>Anaeromyxobacter</taxon>
    </lineage>
</organism>
<evidence type="ECO:0000256" key="3">
    <source>
        <dbReference type="ARBA" id="ARBA00022692"/>
    </source>
</evidence>
<keyword evidence="6" id="KW-0732">Signal</keyword>
<dbReference type="Pfam" id="PF17200">
    <property type="entry name" value="sCache_2"/>
    <property type="match status" value="1"/>
</dbReference>
<name>A0ABM7WPS2_9BACT</name>
<evidence type="ECO:0000256" key="6">
    <source>
        <dbReference type="SAM" id="SignalP"/>
    </source>
</evidence>
<accession>A0ABM7WPS2</accession>
<evidence type="ECO:0000313" key="9">
    <source>
        <dbReference type="Proteomes" id="UP001162891"/>
    </source>
</evidence>
<comment type="subcellular location">
    <subcellularLocation>
        <location evidence="1">Cell membrane</location>
        <topology evidence="1">Multi-pass membrane protein</topology>
    </subcellularLocation>
</comment>
<evidence type="ECO:0000256" key="1">
    <source>
        <dbReference type="ARBA" id="ARBA00004651"/>
    </source>
</evidence>
<feature type="chain" id="PRO_5047001498" description="Single Cache domain-containing protein" evidence="6">
    <location>
        <begin position="21"/>
        <end position="150"/>
    </location>
</feature>
<dbReference type="RefSeq" id="WP_248358030.1">
    <property type="nucleotide sequence ID" value="NZ_AP025591.1"/>
</dbReference>
<keyword evidence="2" id="KW-1003">Cell membrane</keyword>
<gene>
    <name evidence="8" type="ORF">AMOR_04650</name>
</gene>